<dbReference type="InterPro" id="IPR050087">
    <property type="entry name" value="AON_synthase_class-II"/>
</dbReference>
<evidence type="ECO:0000313" key="5">
    <source>
        <dbReference type="EMBL" id="PSR56386.1"/>
    </source>
</evidence>
<dbReference type="Gene3D" id="3.40.640.10">
    <property type="entry name" value="Type I PLP-dependent aspartate aminotransferase-like (Major domain)"/>
    <property type="match status" value="1"/>
</dbReference>
<keyword evidence="6" id="KW-1185">Reference proteome</keyword>
<dbReference type="SUPFAM" id="SSF53383">
    <property type="entry name" value="PLP-dependent transferases"/>
    <property type="match status" value="1"/>
</dbReference>
<comment type="cofactor">
    <cofactor evidence="1">
        <name>pyridoxal 5'-phosphate</name>
        <dbReference type="ChEBI" id="CHEBI:597326"/>
    </cofactor>
</comment>
<gene>
    <name evidence="5" type="ORF">AHMF7605_24250</name>
</gene>
<dbReference type="GO" id="GO:0009102">
    <property type="term" value="P:biotin biosynthetic process"/>
    <property type="evidence" value="ECO:0007669"/>
    <property type="project" value="TreeGrafter"/>
</dbReference>
<evidence type="ECO:0000259" key="4">
    <source>
        <dbReference type="Pfam" id="PF00155"/>
    </source>
</evidence>
<evidence type="ECO:0000256" key="1">
    <source>
        <dbReference type="ARBA" id="ARBA00001933"/>
    </source>
</evidence>
<dbReference type="RefSeq" id="WP_106932564.1">
    <property type="nucleotide sequence ID" value="NZ_PYFT01000001.1"/>
</dbReference>
<dbReference type="EMBL" id="PYFT01000001">
    <property type="protein sequence ID" value="PSR56386.1"/>
    <property type="molecule type" value="Genomic_DNA"/>
</dbReference>
<evidence type="ECO:0000313" key="6">
    <source>
        <dbReference type="Proteomes" id="UP000240357"/>
    </source>
</evidence>
<keyword evidence="5" id="KW-0032">Aminotransferase</keyword>
<keyword evidence="3" id="KW-0663">Pyridoxal phosphate</keyword>
<dbReference type="InterPro" id="IPR015424">
    <property type="entry name" value="PyrdxlP-dep_Trfase"/>
</dbReference>
<dbReference type="Proteomes" id="UP000240357">
    <property type="component" value="Unassembled WGS sequence"/>
</dbReference>
<dbReference type="GO" id="GO:0030170">
    <property type="term" value="F:pyridoxal phosphate binding"/>
    <property type="evidence" value="ECO:0007669"/>
    <property type="project" value="InterPro"/>
</dbReference>
<dbReference type="AlphaFoldDB" id="A0A2T2YLI7"/>
<dbReference type="InterPro" id="IPR015421">
    <property type="entry name" value="PyrdxlP-dep_Trfase_major"/>
</dbReference>
<dbReference type="OrthoDB" id="846426at2"/>
<comment type="caution">
    <text evidence="5">The sequence shown here is derived from an EMBL/GenBank/DDBJ whole genome shotgun (WGS) entry which is preliminary data.</text>
</comment>
<keyword evidence="2 5" id="KW-0808">Transferase</keyword>
<dbReference type="GO" id="GO:0008483">
    <property type="term" value="F:transaminase activity"/>
    <property type="evidence" value="ECO:0007669"/>
    <property type="project" value="UniProtKB-KW"/>
</dbReference>
<dbReference type="PANTHER" id="PTHR13693">
    <property type="entry name" value="CLASS II AMINOTRANSFERASE/8-AMINO-7-OXONONANOATE SYNTHASE"/>
    <property type="match status" value="1"/>
</dbReference>
<reference evidence="5 6" key="1">
    <citation type="submission" date="2018-03" db="EMBL/GenBank/DDBJ databases">
        <title>Adhaeribacter sp. HMF7605 Genome sequencing and assembly.</title>
        <authorList>
            <person name="Kang H."/>
            <person name="Kang J."/>
            <person name="Cha I."/>
            <person name="Kim H."/>
            <person name="Joh K."/>
        </authorList>
    </citation>
    <scope>NUCLEOTIDE SEQUENCE [LARGE SCALE GENOMIC DNA]</scope>
    <source>
        <strain evidence="5 6">HMF7605</strain>
    </source>
</reference>
<protein>
    <submittedName>
        <fullName evidence="5">Class I and II aminotransferase</fullName>
    </submittedName>
</protein>
<dbReference type="Gene3D" id="3.90.1150.10">
    <property type="entry name" value="Aspartate Aminotransferase, domain 1"/>
    <property type="match status" value="1"/>
</dbReference>
<dbReference type="Pfam" id="PF00155">
    <property type="entry name" value="Aminotran_1_2"/>
    <property type="match status" value="1"/>
</dbReference>
<feature type="domain" description="Aminotransferase class I/classII large" evidence="4">
    <location>
        <begin position="120"/>
        <end position="347"/>
    </location>
</feature>
<name>A0A2T2YLI7_9BACT</name>
<dbReference type="GO" id="GO:0008710">
    <property type="term" value="F:8-amino-7-oxononanoate synthase activity"/>
    <property type="evidence" value="ECO:0007669"/>
    <property type="project" value="TreeGrafter"/>
</dbReference>
<dbReference type="PANTHER" id="PTHR13693:SF100">
    <property type="entry name" value="8-AMINO-7-OXONONANOATE SYNTHASE"/>
    <property type="match status" value="1"/>
</dbReference>
<dbReference type="InterPro" id="IPR004839">
    <property type="entry name" value="Aminotransferase_I/II_large"/>
</dbReference>
<accession>A0A2T2YLI7</accession>
<dbReference type="InterPro" id="IPR015422">
    <property type="entry name" value="PyrdxlP-dep_Trfase_small"/>
</dbReference>
<sequence>MEAPLLTSQLPGRTLITEEATYLYFSGTSYLGMARNENFQKILQECFIEYGTNYSSSRLSNVQLKIFAETEAYLAAWTHAEAALVVTSGLVAGQLLVKALPEAGEFMYGPRTHPALWRTPVDCYEGDYHTWTQKLPEKIRASVSKKIIILTNSLDALWVQAYSFEWINELPGNKAITVIIDDSHGFGLTGKNGAGVHTQLPKLPAHVQVAVISSFGKALGIPGGVILGNAAFIDQLKKSAFFGGGSPPVPAYLAAFLQAEELYQQAREKLQNNINQFTSTLQYSEQFQSFAGYPIFYTRQNNLYDWLLQQQILISHFAYPTPADLPITRLVLNSLHTPEDIQVLTQQINAFCASTESFS</sequence>
<organism evidence="5 6">
    <name type="scientific">Adhaeribacter arboris</name>
    <dbReference type="NCBI Taxonomy" id="2072846"/>
    <lineage>
        <taxon>Bacteria</taxon>
        <taxon>Pseudomonadati</taxon>
        <taxon>Bacteroidota</taxon>
        <taxon>Cytophagia</taxon>
        <taxon>Cytophagales</taxon>
        <taxon>Hymenobacteraceae</taxon>
        <taxon>Adhaeribacter</taxon>
    </lineage>
</organism>
<proteinExistence type="predicted"/>
<evidence type="ECO:0000256" key="3">
    <source>
        <dbReference type="ARBA" id="ARBA00022898"/>
    </source>
</evidence>
<evidence type="ECO:0000256" key="2">
    <source>
        <dbReference type="ARBA" id="ARBA00022679"/>
    </source>
</evidence>